<dbReference type="OrthoDB" id="8303433at2"/>
<name>A0A5D4H097_9HYPH</name>
<dbReference type="EMBL" id="VSZS01000062">
    <property type="protein sequence ID" value="TYR32270.1"/>
    <property type="molecule type" value="Genomic_DNA"/>
</dbReference>
<sequence length="113" mass="13321">MARDPNRLEKQRLRQRAYRARKKTEQPPTNENLARAVLDIAMTTYLRQGRHPELLEIQRRAARRLESIGFQRQQTAEVWFELQARYEKGWSLLRQRAPHAELVAAGLVDDEDA</sequence>
<protein>
    <submittedName>
        <fullName evidence="2">Uncharacterized protein</fullName>
    </submittedName>
</protein>
<gene>
    <name evidence="2" type="ORF">FY036_10645</name>
</gene>
<reference evidence="2 3" key="1">
    <citation type="submission" date="2019-08" db="EMBL/GenBank/DDBJ databases">
        <authorList>
            <person name="Seo Y.L."/>
        </authorList>
    </citation>
    <scope>NUCLEOTIDE SEQUENCE [LARGE SCALE GENOMIC DNA]</scope>
    <source>
        <strain evidence="2 3">MaA-C15</strain>
    </source>
</reference>
<accession>A0A5D4H097</accession>
<evidence type="ECO:0000313" key="3">
    <source>
        <dbReference type="Proteomes" id="UP000323258"/>
    </source>
</evidence>
<feature type="compositionally biased region" description="Basic and acidic residues" evidence="1">
    <location>
        <begin position="1"/>
        <end position="12"/>
    </location>
</feature>
<dbReference type="RefSeq" id="WP_148914716.1">
    <property type="nucleotide sequence ID" value="NZ_VSZS01000062.1"/>
</dbReference>
<evidence type="ECO:0000313" key="2">
    <source>
        <dbReference type="EMBL" id="TYR32270.1"/>
    </source>
</evidence>
<reference evidence="2 3" key="2">
    <citation type="submission" date="2019-09" db="EMBL/GenBank/DDBJ databases">
        <title>Mesorhizobium sp. MaA-C15 isolated from Microcystis aeruginosa.</title>
        <authorList>
            <person name="Jeong S.E."/>
            <person name="Jin H.M."/>
            <person name="Jeon C.O."/>
        </authorList>
    </citation>
    <scope>NUCLEOTIDE SEQUENCE [LARGE SCALE GENOMIC DNA]</scope>
    <source>
        <strain evidence="2 3">MaA-C15</strain>
    </source>
</reference>
<feature type="region of interest" description="Disordered" evidence="1">
    <location>
        <begin position="1"/>
        <end position="31"/>
    </location>
</feature>
<dbReference type="AlphaFoldDB" id="A0A5D4H097"/>
<evidence type="ECO:0000256" key="1">
    <source>
        <dbReference type="SAM" id="MobiDB-lite"/>
    </source>
</evidence>
<proteinExistence type="predicted"/>
<organism evidence="2 3">
    <name type="scientific">Neoaquamicrobium microcysteis</name>
    <dbReference type="NCBI Taxonomy" id="2682781"/>
    <lineage>
        <taxon>Bacteria</taxon>
        <taxon>Pseudomonadati</taxon>
        <taxon>Pseudomonadota</taxon>
        <taxon>Alphaproteobacteria</taxon>
        <taxon>Hyphomicrobiales</taxon>
        <taxon>Phyllobacteriaceae</taxon>
        <taxon>Neoaquamicrobium</taxon>
    </lineage>
</organism>
<keyword evidence="3" id="KW-1185">Reference proteome</keyword>
<feature type="compositionally biased region" description="Basic residues" evidence="1">
    <location>
        <begin position="13"/>
        <end position="22"/>
    </location>
</feature>
<comment type="caution">
    <text evidence="2">The sequence shown here is derived from an EMBL/GenBank/DDBJ whole genome shotgun (WGS) entry which is preliminary data.</text>
</comment>
<dbReference type="Proteomes" id="UP000323258">
    <property type="component" value="Unassembled WGS sequence"/>
</dbReference>